<keyword evidence="1 2" id="KW-0238">DNA-binding</keyword>
<sequence length="170" mass="18194">MGVRRSSLALVADQAGVSRRTLYRRFPTKEDLLYAVVSDLAGSILAELAQTVSGLGVRDTVVEVFCIAVQKAKTEGVLRQLTVSEPQTLGALLGFVGPDMNLILGKVIDLAVLQARRAGASMDEQQLRIAVEAMIRLTTSLMNSPSAVVDLDDPAAARAYAVQILAPMVW</sequence>
<dbReference type="PROSITE" id="PS50977">
    <property type="entry name" value="HTH_TETR_2"/>
    <property type="match status" value="1"/>
</dbReference>
<reference evidence="5" key="1">
    <citation type="submission" date="2016-10" db="EMBL/GenBank/DDBJ databases">
        <authorList>
            <person name="Varghese N."/>
            <person name="Submissions S."/>
        </authorList>
    </citation>
    <scope>NUCLEOTIDE SEQUENCE [LARGE SCALE GENOMIC DNA]</scope>
    <source>
        <strain evidence="5">UNC267MFSha1.1M11</strain>
    </source>
</reference>
<dbReference type="AlphaFoldDB" id="A0A1G4WFF8"/>
<dbReference type="Gene3D" id="1.10.357.10">
    <property type="entry name" value="Tetracycline Repressor, domain 2"/>
    <property type="match status" value="1"/>
</dbReference>
<name>A0A1G4WFF8_9MYCO</name>
<feature type="DNA-binding region" description="H-T-H motif" evidence="2">
    <location>
        <begin position="7"/>
        <end position="26"/>
    </location>
</feature>
<evidence type="ECO:0000313" key="4">
    <source>
        <dbReference type="EMBL" id="SCX21885.1"/>
    </source>
</evidence>
<dbReference type="STRING" id="1502745.SAMN02799620_03113"/>
<dbReference type="InterPro" id="IPR001647">
    <property type="entry name" value="HTH_TetR"/>
</dbReference>
<dbReference type="EMBL" id="FMUB01000006">
    <property type="protein sequence ID" value="SCX21885.1"/>
    <property type="molecule type" value="Genomic_DNA"/>
</dbReference>
<accession>A0A1G4WFF8</accession>
<evidence type="ECO:0000256" key="1">
    <source>
        <dbReference type="ARBA" id="ARBA00023125"/>
    </source>
</evidence>
<dbReference type="PROSITE" id="PS01081">
    <property type="entry name" value="HTH_TETR_1"/>
    <property type="match status" value="1"/>
</dbReference>
<protein>
    <submittedName>
        <fullName evidence="4">Transcriptional regulator, TetR family</fullName>
    </submittedName>
</protein>
<evidence type="ECO:0000313" key="5">
    <source>
        <dbReference type="Proteomes" id="UP000199707"/>
    </source>
</evidence>
<dbReference type="GO" id="GO:0003677">
    <property type="term" value="F:DNA binding"/>
    <property type="evidence" value="ECO:0007669"/>
    <property type="project" value="UniProtKB-UniRule"/>
</dbReference>
<dbReference type="Proteomes" id="UP000199707">
    <property type="component" value="Unassembled WGS sequence"/>
</dbReference>
<feature type="domain" description="HTH tetR-type" evidence="3">
    <location>
        <begin position="1"/>
        <end position="44"/>
    </location>
</feature>
<dbReference type="SUPFAM" id="SSF46689">
    <property type="entry name" value="Homeodomain-like"/>
    <property type="match status" value="1"/>
</dbReference>
<evidence type="ECO:0000259" key="3">
    <source>
        <dbReference type="PROSITE" id="PS50977"/>
    </source>
</evidence>
<evidence type="ECO:0000256" key="2">
    <source>
        <dbReference type="PROSITE-ProRule" id="PRU00335"/>
    </source>
</evidence>
<organism evidence="4 5">
    <name type="scientific">Mycolicibacterium fluoranthenivorans</name>
    <dbReference type="NCBI Taxonomy" id="258505"/>
    <lineage>
        <taxon>Bacteria</taxon>
        <taxon>Bacillati</taxon>
        <taxon>Actinomycetota</taxon>
        <taxon>Actinomycetes</taxon>
        <taxon>Mycobacteriales</taxon>
        <taxon>Mycobacteriaceae</taxon>
        <taxon>Mycolicibacterium</taxon>
    </lineage>
</organism>
<dbReference type="Pfam" id="PF00440">
    <property type="entry name" value="TetR_N"/>
    <property type="match status" value="1"/>
</dbReference>
<proteinExistence type="predicted"/>
<dbReference type="InterPro" id="IPR023772">
    <property type="entry name" value="DNA-bd_HTH_TetR-type_CS"/>
</dbReference>
<gene>
    <name evidence="4" type="ORF">SAMN02799620_03113</name>
</gene>
<dbReference type="InterPro" id="IPR009057">
    <property type="entry name" value="Homeodomain-like_sf"/>
</dbReference>